<keyword evidence="2" id="KW-1185">Reference proteome</keyword>
<name>A0A1Y2MH03_EPING</name>
<gene>
    <name evidence="1" type="ORF">B5807_00460</name>
</gene>
<dbReference type="AlphaFoldDB" id="A0A1Y2MH03"/>
<dbReference type="Proteomes" id="UP000193240">
    <property type="component" value="Unassembled WGS sequence"/>
</dbReference>
<evidence type="ECO:0000313" key="2">
    <source>
        <dbReference type="Proteomes" id="UP000193240"/>
    </source>
</evidence>
<accession>A0A1Y2MH03</accession>
<protein>
    <submittedName>
        <fullName evidence="1">Uncharacterized protein</fullName>
    </submittedName>
</protein>
<sequence length="125" mass="14288">MGKISPLPSPARAYQCPPIALPESAVVSNSWRFTIHEQIQQLYRIAELPSIYRRESFRYKISTDNSNLDNISFRDLGDTSLEVFNETGVNIANWKHDLGDDDPMNWSSKKKLLNVTYILLVCILS</sequence>
<proteinExistence type="predicted"/>
<organism evidence="1 2">
    <name type="scientific">Epicoccum nigrum</name>
    <name type="common">Soil fungus</name>
    <name type="synonym">Epicoccum purpurascens</name>
    <dbReference type="NCBI Taxonomy" id="105696"/>
    <lineage>
        <taxon>Eukaryota</taxon>
        <taxon>Fungi</taxon>
        <taxon>Dikarya</taxon>
        <taxon>Ascomycota</taxon>
        <taxon>Pezizomycotina</taxon>
        <taxon>Dothideomycetes</taxon>
        <taxon>Pleosporomycetidae</taxon>
        <taxon>Pleosporales</taxon>
        <taxon>Pleosporineae</taxon>
        <taxon>Didymellaceae</taxon>
        <taxon>Epicoccum</taxon>
    </lineage>
</organism>
<evidence type="ECO:0000313" key="1">
    <source>
        <dbReference type="EMBL" id="OSS54777.1"/>
    </source>
</evidence>
<reference evidence="1 2" key="1">
    <citation type="journal article" date="2017" name="Genome Announc.">
        <title>Genome sequence of the saprophytic ascomycete Epicoccum nigrum ICMP 19927 strain isolated from New Zealand.</title>
        <authorList>
            <person name="Fokin M."/>
            <person name="Fleetwood D."/>
            <person name="Weir B.S."/>
            <person name="Villas-Boas S.G."/>
        </authorList>
    </citation>
    <scope>NUCLEOTIDE SEQUENCE [LARGE SCALE GENOMIC DNA]</scope>
    <source>
        <strain evidence="1 2">ICMP 19927</strain>
    </source>
</reference>
<dbReference type="InParanoid" id="A0A1Y2MH03"/>
<dbReference type="EMBL" id="KZ107838">
    <property type="protein sequence ID" value="OSS54777.1"/>
    <property type="molecule type" value="Genomic_DNA"/>
</dbReference>